<keyword evidence="2" id="KW-1185">Reference proteome</keyword>
<sequence>MTSPVVPHSIHITVLHDGQVLLELLSDIRTSLALAESRAVDQDHVSAIVTGWVAERSWQPTPRGTARASFAEKYRAGYALAIPGTERDLLRFQVSSRALAERFALAFSTGAEPDDPRTEQFPRDFARGLAMFFRRSKALAQERLAGGAYLPIMQSYLDHARAKIDEDDQDHHEVFSRGVGAIMADERYLLLSDDDGARQLYAALESERWDLYNWYMDRAKGGVVRSRRPQRA</sequence>
<evidence type="ECO:0000313" key="1">
    <source>
        <dbReference type="EMBL" id="NYG19882.1"/>
    </source>
</evidence>
<proteinExistence type="predicted"/>
<accession>A0A852WP07</accession>
<dbReference type="EMBL" id="JACCFI010000001">
    <property type="protein sequence ID" value="NYG19882.1"/>
    <property type="molecule type" value="Genomic_DNA"/>
</dbReference>
<comment type="caution">
    <text evidence="1">The sequence shown here is derived from an EMBL/GenBank/DDBJ whole genome shotgun (WGS) entry which is preliminary data.</text>
</comment>
<organism evidence="1 2">
    <name type="scientific">Agromyces hippuratus</name>
    <dbReference type="NCBI Taxonomy" id="286438"/>
    <lineage>
        <taxon>Bacteria</taxon>
        <taxon>Bacillati</taxon>
        <taxon>Actinomycetota</taxon>
        <taxon>Actinomycetes</taxon>
        <taxon>Micrococcales</taxon>
        <taxon>Microbacteriaceae</taxon>
        <taxon>Agromyces</taxon>
    </lineage>
</organism>
<dbReference type="RefSeq" id="WP_179550095.1">
    <property type="nucleotide sequence ID" value="NZ_JACCFI010000001.1"/>
</dbReference>
<gene>
    <name evidence="1" type="ORF">BJY17_000629</name>
</gene>
<protein>
    <submittedName>
        <fullName evidence="1">Uncharacterized protein</fullName>
    </submittedName>
</protein>
<reference evidence="1 2" key="1">
    <citation type="submission" date="2020-07" db="EMBL/GenBank/DDBJ databases">
        <title>Sequencing the genomes of 1000 actinobacteria strains.</title>
        <authorList>
            <person name="Klenk H.-P."/>
        </authorList>
    </citation>
    <scope>NUCLEOTIDE SEQUENCE [LARGE SCALE GENOMIC DNA]</scope>
    <source>
        <strain evidence="1 2">DSM 8598</strain>
    </source>
</reference>
<name>A0A852WP07_9MICO</name>
<dbReference type="AlphaFoldDB" id="A0A852WP07"/>
<evidence type="ECO:0000313" key="2">
    <source>
        <dbReference type="Proteomes" id="UP000549066"/>
    </source>
</evidence>
<dbReference type="Proteomes" id="UP000549066">
    <property type="component" value="Unassembled WGS sequence"/>
</dbReference>